<keyword evidence="5 7" id="KW-1133">Transmembrane helix</keyword>
<evidence type="ECO:0000313" key="9">
    <source>
        <dbReference type="EMBL" id="OCR22736.1"/>
    </source>
</evidence>
<keyword evidence="2 7" id="KW-0813">Transport</keyword>
<dbReference type="InterPro" id="IPR045621">
    <property type="entry name" value="BPD_transp_1_N"/>
</dbReference>
<evidence type="ECO:0000256" key="6">
    <source>
        <dbReference type="ARBA" id="ARBA00023136"/>
    </source>
</evidence>
<proteinExistence type="inferred from homology"/>
<name>A0A1C7Z0Z3_PSESX</name>
<evidence type="ECO:0000256" key="1">
    <source>
        <dbReference type="ARBA" id="ARBA00004651"/>
    </source>
</evidence>
<evidence type="ECO:0000313" key="10">
    <source>
        <dbReference type="Proteomes" id="UP000093104"/>
    </source>
</evidence>
<comment type="caution">
    <text evidence="9">The sequence shown here is derived from an EMBL/GenBank/DDBJ whole genome shotgun (WGS) entry which is preliminary data.</text>
</comment>
<reference evidence="9 10" key="1">
    <citation type="submission" date="2015-07" db="EMBL/GenBank/DDBJ databases">
        <title>Draft genome sequence of a diazotrophic, plant growth-promoting rhizobacterium of the Pseudomonas syringae complex.</title>
        <authorList>
            <person name="Patten C.L."/>
            <person name="Jeong H."/>
        </authorList>
    </citation>
    <scope>NUCLEOTIDE SEQUENCE [LARGE SCALE GENOMIC DNA]</scope>
    <source>
        <strain evidence="9 10">GR12-2</strain>
    </source>
</reference>
<dbReference type="SUPFAM" id="SSF161098">
    <property type="entry name" value="MetI-like"/>
    <property type="match status" value="1"/>
</dbReference>
<feature type="transmembrane region" description="Helical" evidence="7">
    <location>
        <begin position="135"/>
        <end position="161"/>
    </location>
</feature>
<comment type="subcellular location">
    <subcellularLocation>
        <location evidence="1 7">Cell membrane</location>
        <topology evidence="1 7">Multi-pass membrane protein</topology>
    </subcellularLocation>
</comment>
<evidence type="ECO:0000256" key="3">
    <source>
        <dbReference type="ARBA" id="ARBA00022475"/>
    </source>
</evidence>
<dbReference type="InterPro" id="IPR000515">
    <property type="entry name" value="MetI-like"/>
</dbReference>
<evidence type="ECO:0000256" key="2">
    <source>
        <dbReference type="ARBA" id="ARBA00022448"/>
    </source>
</evidence>
<evidence type="ECO:0000259" key="8">
    <source>
        <dbReference type="PROSITE" id="PS50928"/>
    </source>
</evidence>
<feature type="transmembrane region" description="Helical" evidence="7">
    <location>
        <begin position="181"/>
        <end position="201"/>
    </location>
</feature>
<feature type="transmembrane region" description="Helical" evidence="7">
    <location>
        <begin position="285"/>
        <end position="310"/>
    </location>
</feature>
<protein>
    <submittedName>
        <fullName evidence="9">ABC transporter permease</fullName>
    </submittedName>
</protein>
<organism evidence="9 10">
    <name type="scientific">Pseudomonas syringae</name>
    <dbReference type="NCBI Taxonomy" id="317"/>
    <lineage>
        <taxon>Bacteria</taxon>
        <taxon>Pseudomonadati</taxon>
        <taxon>Pseudomonadota</taxon>
        <taxon>Gammaproteobacteria</taxon>
        <taxon>Pseudomonadales</taxon>
        <taxon>Pseudomonadaceae</taxon>
        <taxon>Pseudomonas</taxon>
    </lineage>
</organism>
<keyword evidence="3" id="KW-1003">Cell membrane</keyword>
<feature type="transmembrane region" description="Helical" evidence="7">
    <location>
        <begin position="12"/>
        <end position="34"/>
    </location>
</feature>
<sequence length="318" mass="34294">MNSKTLSILGQRIGGLLLTLLIVSLMVFFVTSLLPGDAAQQSLGQFATPEQLTALRTQMGLEKPPLLRYLKWLTGLLNGDMGLSLSSQEPISNLIGGRLSSSLMLAGVTTLISVPMALIIGIGSAMFRGSFFDRLLNVLTMSMVAIPEFLVATLAVFFFAVKLQWLSALTFAQDVTSPLEFIRAYALPVATLCCVIVAQMARMTRAALIDQLDKPYIEMARLKGVRPVRAILAHALPNAVGPIANAIAVSLSYLIGGAVIVETIFNYPGLAKLMVDGVTNRDMPLIQACAMMFCGAYLFLLILADICAVLSNPRLRNR</sequence>
<dbReference type="PANTHER" id="PTHR43163">
    <property type="entry name" value="DIPEPTIDE TRANSPORT SYSTEM PERMEASE PROTEIN DPPB-RELATED"/>
    <property type="match status" value="1"/>
</dbReference>
<dbReference type="PROSITE" id="PS50928">
    <property type="entry name" value="ABC_TM1"/>
    <property type="match status" value="1"/>
</dbReference>
<dbReference type="CDD" id="cd06261">
    <property type="entry name" value="TM_PBP2"/>
    <property type="match status" value="1"/>
</dbReference>
<dbReference type="Gene3D" id="1.10.3720.10">
    <property type="entry name" value="MetI-like"/>
    <property type="match status" value="1"/>
</dbReference>
<dbReference type="PANTHER" id="PTHR43163:SF3">
    <property type="entry name" value="PEPTIDE ABC TRANSPORTER PERMEASE PROTEIN"/>
    <property type="match status" value="1"/>
</dbReference>
<keyword evidence="4 7" id="KW-0812">Transmembrane</keyword>
<dbReference type="OrthoDB" id="9805855at2"/>
<dbReference type="RefSeq" id="WP_065835501.1">
    <property type="nucleotide sequence ID" value="NZ_LGSI01000067.1"/>
</dbReference>
<feature type="transmembrane region" description="Helical" evidence="7">
    <location>
        <begin position="243"/>
        <end position="265"/>
    </location>
</feature>
<evidence type="ECO:0000256" key="5">
    <source>
        <dbReference type="ARBA" id="ARBA00022989"/>
    </source>
</evidence>
<feature type="domain" description="ABC transmembrane type-1" evidence="8">
    <location>
        <begin position="99"/>
        <end position="304"/>
    </location>
</feature>
<comment type="similarity">
    <text evidence="7">Belongs to the binding-protein-dependent transport system permease family.</text>
</comment>
<gene>
    <name evidence="9" type="ORF">AFK24_23500</name>
</gene>
<dbReference type="Pfam" id="PF00528">
    <property type="entry name" value="BPD_transp_1"/>
    <property type="match status" value="1"/>
</dbReference>
<dbReference type="InterPro" id="IPR035906">
    <property type="entry name" value="MetI-like_sf"/>
</dbReference>
<evidence type="ECO:0000256" key="7">
    <source>
        <dbReference type="RuleBase" id="RU363032"/>
    </source>
</evidence>
<dbReference type="EMBL" id="LGSI01000067">
    <property type="protein sequence ID" value="OCR22736.1"/>
    <property type="molecule type" value="Genomic_DNA"/>
</dbReference>
<keyword evidence="6 7" id="KW-0472">Membrane</keyword>
<dbReference type="AlphaFoldDB" id="A0A1C7Z0Z3"/>
<dbReference type="Pfam" id="PF19300">
    <property type="entry name" value="BPD_transp_1_N"/>
    <property type="match status" value="1"/>
</dbReference>
<dbReference type="GO" id="GO:0005886">
    <property type="term" value="C:plasma membrane"/>
    <property type="evidence" value="ECO:0007669"/>
    <property type="project" value="UniProtKB-SubCell"/>
</dbReference>
<accession>A0A1C7Z0Z3</accession>
<dbReference type="Proteomes" id="UP000093104">
    <property type="component" value="Unassembled WGS sequence"/>
</dbReference>
<evidence type="ECO:0000256" key="4">
    <source>
        <dbReference type="ARBA" id="ARBA00022692"/>
    </source>
</evidence>
<dbReference type="GO" id="GO:0055085">
    <property type="term" value="P:transmembrane transport"/>
    <property type="evidence" value="ECO:0007669"/>
    <property type="project" value="InterPro"/>
</dbReference>
<feature type="transmembrane region" description="Helical" evidence="7">
    <location>
        <begin position="103"/>
        <end position="123"/>
    </location>
</feature>